<name>A0AAV9HD06_9PEZI</name>
<reference evidence="2" key="2">
    <citation type="submission" date="2023-06" db="EMBL/GenBank/DDBJ databases">
        <authorList>
            <consortium name="Lawrence Berkeley National Laboratory"/>
            <person name="Mondo S.J."/>
            <person name="Hensen N."/>
            <person name="Bonometti L."/>
            <person name="Westerberg I."/>
            <person name="Brannstrom I.O."/>
            <person name="Guillou S."/>
            <person name="Cros-Aarteil S."/>
            <person name="Calhoun S."/>
            <person name="Haridas S."/>
            <person name="Kuo A."/>
            <person name="Pangilinan J."/>
            <person name="Riley R."/>
            <person name="Labutti K."/>
            <person name="Andreopoulos B."/>
            <person name="Lipzen A."/>
            <person name="Chen C."/>
            <person name="Yanf M."/>
            <person name="Daum C."/>
            <person name="Ng V."/>
            <person name="Clum A."/>
            <person name="Steindorff A."/>
            <person name="Ohm R."/>
            <person name="Martin F."/>
            <person name="Silar P."/>
            <person name="Natvig D."/>
            <person name="Lalanne C."/>
            <person name="Gautier V."/>
            <person name="Ament-Velasquez S.L."/>
            <person name="Kruys A."/>
            <person name="Hutchinson M.I."/>
            <person name="Powell A.J."/>
            <person name="Barry K."/>
            <person name="Miller A.N."/>
            <person name="Grigoriev I.V."/>
            <person name="Debuchy R."/>
            <person name="Gladieux P."/>
            <person name="Thoren M.H."/>
            <person name="Johannesson H."/>
        </authorList>
    </citation>
    <scope>NUCLEOTIDE SEQUENCE</scope>
    <source>
        <strain evidence="2">PSN324</strain>
    </source>
</reference>
<evidence type="ECO:0000313" key="3">
    <source>
        <dbReference type="Proteomes" id="UP001321749"/>
    </source>
</evidence>
<keyword evidence="3" id="KW-1185">Reference proteome</keyword>
<dbReference type="AlphaFoldDB" id="A0AAV9HD06"/>
<dbReference type="Proteomes" id="UP001321749">
    <property type="component" value="Unassembled WGS sequence"/>
</dbReference>
<comment type="caution">
    <text evidence="2">The sequence shown here is derived from an EMBL/GenBank/DDBJ whole genome shotgun (WGS) entry which is preliminary data.</text>
</comment>
<evidence type="ECO:0000256" key="1">
    <source>
        <dbReference type="SAM" id="MobiDB-lite"/>
    </source>
</evidence>
<sequence length="115" mass="12750">SSRVGQEVFQIYDDTLPASSQPQTPQNLPEARHQSQIRGSYTAPAPRTAPSLFQTPTTTGRYRRMRASRDASPPGLQTPGMIGLYGGLENTDDSTLFHQALMRESRRSRNSTDNL</sequence>
<evidence type="ECO:0000313" key="2">
    <source>
        <dbReference type="EMBL" id="KAK4458687.1"/>
    </source>
</evidence>
<proteinExistence type="predicted"/>
<feature type="non-terminal residue" evidence="2">
    <location>
        <position position="1"/>
    </location>
</feature>
<feature type="region of interest" description="Disordered" evidence="1">
    <location>
        <begin position="12"/>
        <end position="81"/>
    </location>
</feature>
<gene>
    <name evidence="2" type="ORF">QBC42DRAFT_185338</name>
</gene>
<feature type="compositionally biased region" description="Polar residues" evidence="1">
    <location>
        <begin position="17"/>
        <end position="27"/>
    </location>
</feature>
<organism evidence="2 3">
    <name type="scientific">Cladorrhinum samala</name>
    <dbReference type="NCBI Taxonomy" id="585594"/>
    <lineage>
        <taxon>Eukaryota</taxon>
        <taxon>Fungi</taxon>
        <taxon>Dikarya</taxon>
        <taxon>Ascomycota</taxon>
        <taxon>Pezizomycotina</taxon>
        <taxon>Sordariomycetes</taxon>
        <taxon>Sordariomycetidae</taxon>
        <taxon>Sordariales</taxon>
        <taxon>Podosporaceae</taxon>
        <taxon>Cladorrhinum</taxon>
    </lineage>
</organism>
<protein>
    <submittedName>
        <fullName evidence="2">Uncharacterized protein</fullName>
    </submittedName>
</protein>
<accession>A0AAV9HD06</accession>
<dbReference type="EMBL" id="MU865060">
    <property type="protein sequence ID" value="KAK4458687.1"/>
    <property type="molecule type" value="Genomic_DNA"/>
</dbReference>
<feature type="compositionally biased region" description="Polar residues" evidence="1">
    <location>
        <begin position="51"/>
        <end position="60"/>
    </location>
</feature>
<reference evidence="2" key="1">
    <citation type="journal article" date="2023" name="Mol. Phylogenet. Evol.">
        <title>Genome-scale phylogeny and comparative genomics of the fungal order Sordariales.</title>
        <authorList>
            <person name="Hensen N."/>
            <person name="Bonometti L."/>
            <person name="Westerberg I."/>
            <person name="Brannstrom I.O."/>
            <person name="Guillou S."/>
            <person name="Cros-Aarteil S."/>
            <person name="Calhoun S."/>
            <person name="Haridas S."/>
            <person name="Kuo A."/>
            <person name="Mondo S."/>
            <person name="Pangilinan J."/>
            <person name="Riley R."/>
            <person name="LaButti K."/>
            <person name="Andreopoulos B."/>
            <person name="Lipzen A."/>
            <person name="Chen C."/>
            <person name="Yan M."/>
            <person name="Daum C."/>
            <person name="Ng V."/>
            <person name="Clum A."/>
            <person name="Steindorff A."/>
            <person name="Ohm R.A."/>
            <person name="Martin F."/>
            <person name="Silar P."/>
            <person name="Natvig D.O."/>
            <person name="Lalanne C."/>
            <person name="Gautier V."/>
            <person name="Ament-Velasquez S.L."/>
            <person name="Kruys A."/>
            <person name="Hutchinson M.I."/>
            <person name="Powell A.J."/>
            <person name="Barry K."/>
            <person name="Miller A.N."/>
            <person name="Grigoriev I.V."/>
            <person name="Debuchy R."/>
            <person name="Gladieux P."/>
            <person name="Hiltunen Thoren M."/>
            <person name="Johannesson H."/>
        </authorList>
    </citation>
    <scope>NUCLEOTIDE SEQUENCE</scope>
    <source>
        <strain evidence="2">PSN324</strain>
    </source>
</reference>